<evidence type="ECO:0000313" key="4">
    <source>
        <dbReference type="Proteomes" id="UP000054408"/>
    </source>
</evidence>
<dbReference type="SUPFAM" id="SSF53474">
    <property type="entry name" value="alpha/beta-Hydrolases"/>
    <property type="match status" value="1"/>
</dbReference>
<dbReference type="NCBIfam" id="TIGR00976">
    <property type="entry name" value="CocE_NonD"/>
    <property type="match status" value="2"/>
</dbReference>
<dbReference type="OrthoDB" id="416441at2759"/>
<dbReference type="OMA" id="DVRGRWM"/>
<dbReference type="GO" id="GO:0008239">
    <property type="term" value="F:dipeptidyl-peptidase activity"/>
    <property type="evidence" value="ECO:0007669"/>
    <property type="project" value="InterPro"/>
</dbReference>
<dbReference type="RefSeq" id="XP_013759581.1">
    <property type="nucleotide sequence ID" value="XM_013904127.1"/>
</dbReference>
<proteinExistence type="predicted"/>
<dbReference type="InterPro" id="IPR005674">
    <property type="entry name" value="CocE/Ser_esterase"/>
</dbReference>
<keyword evidence="4" id="KW-1185">Reference proteome</keyword>
<sequence length="557" mass="61126">MVGMEAWETSPGGIVFGEVDDGMVREALGVEGPGKWPVKHYYVTMNDGVKLFVSVFVLEGKEQQPSPAVVDRSPYGPLLEELADLWLPVGYAAVMVNQRGTGLSEGNWTMWHTSASDGATIMQWITEQAWSNGIVFEEGASADGIEAYTSFLVPQPHVKAAWVLWSTGRSHPLVYQNGAFRHSLVGGWIESIHAQRPWMPAYLPEMYEHEAFDTWWAEISFENYTNVDVPMIHYAGWGDIFLQHQLETFAAFQAQGAAGARGKQKLVVGPLGHCSLQAHDRRPQAELAEIFSYDLATWLFVTTAGEPFDPPKLDTITFYVMGANESHAPGSYWTTLPEWPATTPKTFYLAANKVLAVEPSSAGANETYVFDPANPVKTIGGNNLMLPCGQRAQNAVEGRADVLVFTSAKLSAPVAIAGRMSTTLYVSSSRNDTDFTVKVTDVFPDGASILITDDIIRMRWRVSDKAPVGMVPGTVYKVTIELWATSYVFNTGHALRFAVSSSNYPRFSVNPNTGLPIIDFDEAHMLVAHNTLHFGGETPSSLTLPVVSMTDIPHNVL</sequence>
<keyword evidence="1" id="KW-0378">Hydrolase</keyword>
<dbReference type="SMART" id="SM00939">
    <property type="entry name" value="PepX_C"/>
    <property type="match status" value="1"/>
</dbReference>
<dbReference type="STRING" id="461836.A0A0L0D7G2"/>
<dbReference type="Pfam" id="PF02129">
    <property type="entry name" value="Peptidase_S15"/>
    <property type="match status" value="1"/>
</dbReference>
<dbReference type="AlphaFoldDB" id="A0A0L0D7G2"/>
<dbReference type="InterPro" id="IPR029058">
    <property type="entry name" value="AB_hydrolase_fold"/>
</dbReference>
<dbReference type="InterPro" id="IPR000383">
    <property type="entry name" value="Xaa-Pro-like_dom"/>
</dbReference>
<reference evidence="3 4" key="1">
    <citation type="submission" date="2010-05" db="EMBL/GenBank/DDBJ databases">
        <title>The Genome Sequence of Thecamonas trahens ATCC 50062.</title>
        <authorList>
            <consortium name="The Broad Institute Genome Sequencing Platform"/>
            <person name="Russ C."/>
            <person name="Cuomo C."/>
            <person name="Shea T."/>
            <person name="Young S.K."/>
            <person name="Zeng Q."/>
            <person name="Koehrsen M."/>
            <person name="Haas B."/>
            <person name="Borodovsky M."/>
            <person name="Guigo R."/>
            <person name="Alvarado L."/>
            <person name="Berlin A."/>
            <person name="Bochicchio J."/>
            <person name="Borenstein D."/>
            <person name="Chapman S."/>
            <person name="Chen Z."/>
            <person name="Freedman E."/>
            <person name="Gellesch M."/>
            <person name="Goldberg J."/>
            <person name="Griggs A."/>
            <person name="Gujja S."/>
            <person name="Heilman E."/>
            <person name="Heiman D."/>
            <person name="Hepburn T."/>
            <person name="Howarth C."/>
            <person name="Jen D."/>
            <person name="Larson L."/>
            <person name="Mehta T."/>
            <person name="Park D."/>
            <person name="Pearson M."/>
            <person name="Roberts A."/>
            <person name="Saif S."/>
            <person name="Shenoy N."/>
            <person name="Sisk P."/>
            <person name="Stolte C."/>
            <person name="Sykes S."/>
            <person name="Thomson T."/>
            <person name="Walk T."/>
            <person name="White J."/>
            <person name="Yandava C."/>
            <person name="Burger G."/>
            <person name="Gray M.W."/>
            <person name="Holland P.W.H."/>
            <person name="King N."/>
            <person name="Lang F.B.F."/>
            <person name="Roger A.J."/>
            <person name="Ruiz-Trillo I."/>
            <person name="Lander E."/>
            <person name="Nusbaum C."/>
        </authorList>
    </citation>
    <scope>NUCLEOTIDE SEQUENCE [LARGE SCALE GENOMIC DNA]</scope>
    <source>
        <strain evidence="3 4">ATCC 50062</strain>
    </source>
</reference>
<feature type="domain" description="Xaa-Pro dipeptidyl-peptidase C-terminal" evidence="2">
    <location>
        <begin position="295"/>
        <end position="543"/>
    </location>
</feature>
<dbReference type="EMBL" id="GL349446">
    <property type="protein sequence ID" value="KNC47238.1"/>
    <property type="molecule type" value="Genomic_DNA"/>
</dbReference>
<dbReference type="SUPFAM" id="SSF49785">
    <property type="entry name" value="Galactose-binding domain-like"/>
    <property type="match status" value="1"/>
</dbReference>
<dbReference type="Gene3D" id="3.40.50.1820">
    <property type="entry name" value="alpha/beta hydrolase"/>
    <property type="match status" value="2"/>
</dbReference>
<evidence type="ECO:0000256" key="1">
    <source>
        <dbReference type="ARBA" id="ARBA00022801"/>
    </source>
</evidence>
<dbReference type="eggNOG" id="ENOG502S5CV">
    <property type="taxonomic scope" value="Eukaryota"/>
</dbReference>
<organism evidence="3 4">
    <name type="scientific">Thecamonas trahens ATCC 50062</name>
    <dbReference type="NCBI Taxonomy" id="461836"/>
    <lineage>
        <taxon>Eukaryota</taxon>
        <taxon>Apusozoa</taxon>
        <taxon>Apusomonadida</taxon>
        <taxon>Apusomonadidae</taxon>
        <taxon>Thecamonas</taxon>
    </lineage>
</organism>
<accession>A0A0L0D7G2</accession>
<dbReference type="InterPro" id="IPR008979">
    <property type="entry name" value="Galactose-bd-like_sf"/>
</dbReference>
<dbReference type="InterPro" id="IPR013736">
    <property type="entry name" value="Xaa-Pro_dipept_C"/>
</dbReference>
<dbReference type="Pfam" id="PF08530">
    <property type="entry name" value="PepX_C"/>
    <property type="match status" value="1"/>
</dbReference>
<protein>
    <submittedName>
        <fullName evidence="3">X-Pro dipeptidyl-peptidase domain-containing protein</fullName>
    </submittedName>
</protein>
<gene>
    <name evidence="3" type="ORF">AMSG_03667</name>
</gene>
<dbReference type="Gene3D" id="2.60.120.260">
    <property type="entry name" value="Galactose-binding domain-like"/>
    <property type="match status" value="1"/>
</dbReference>
<name>A0A0L0D7G2_THETB</name>
<dbReference type="GeneID" id="25563251"/>
<dbReference type="Proteomes" id="UP000054408">
    <property type="component" value="Unassembled WGS sequence"/>
</dbReference>
<evidence type="ECO:0000259" key="2">
    <source>
        <dbReference type="SMART" id="SM00939"/>
    </source>
</evidence>
<evidence type="ECO:0000313" key="3">
    <source>
        <dbReference type="EMBL" id="KNC47238.1"/>
    </source>
</evidence>